<dbReference type="EMBL" id="CP108110">
    <property type="protein sequence ID" value="WUQ85145.1"/>
    <property type="molecule type" value="Genomic_DNA"/>
</dbReference>
<dbReference type="InterPro" id="IPR024370">
    <property type="entry name" value="PBP_domain"/>
</dbReference>
<name>A0ABZ1U318_9ACTN</name>
<feature type="signal peptide" evidence="1">
    <location>
        <begin position="1"/>
        <end position="29"/>
    </location>
</feature>
<evidence type="ECO:0000313" key="3">
    <source>
        <dbReference type="EMBL" id="WUQ85145.1"/>
    </source>
</evidence>
<dbReference type="Gene3D" id="3.40.190.10">
    <property type="entry name" value="Periplasmic binding protein-like II"/>
    <property type="match status" value="1"/>
</dbReference>
<feature type="chain" id="PRO_5047235847" evidence="1">
    <location>
        <begin position="30"/>
        <end position="353"/>
    </location>
</feature>
<dbReference type="Pfam" id="PF12849">
    <property type="entry name" value="PBP_like_2"/>
    <property type="match status" value="1"/>
</dbReference>
<reference evidence="3" key="1">
    <citation type="submission" date="2022-10" db="EMBL/GenBank/DDBJ databases">
        <title>The complete genomes of actinobacterial strains from the NBC collection.</title>
        <authorList>
            <person name="Joergensen T.S."/>
            <person name="Alvarez Arevalo M."/>
            <person name="Sterndorff E.B."/>
            <person name="Faurdal D."/>
            <person name="Vuksanovic O."/>
            <person name="Mourched A.-S."/>
            <person name="Charusanti P."/>
            <person name="Shaw S."/>
            <person name="Blin K."/>
            <person name="Weber T."/>
        </authorList>
    </citation>
    <scope>NUCLEOTIDE SEQUENCE</scope>
    <source>
        <strain evidence="3">NBC_00222</strain>
    </source>
</reference>
<evidence type="ECO:0000313" key="4">
    <source>
        <dbReference type="Proteomes" id="UP001432222"/>
    </source>
</evidence>
<dbReference type="SUPFAM" id="SSF53850">
    <property type="entry name" value="Periplasmic binding protein-like II"/>
    <property type="match status" value="1"/>
</dbReference>
<organism evidence="3 4">
    <name type="scientific">Kitasatospora purpeofusca</name>
    <dbReference type="NCBI Taxonomy" id="67352"/>
    <lineage>
        <taxon>Bacteria</taxon>
        <taxon>Bacillati</taxon>
        <taxon>Actinomycetota</taxon>
        <taxon>Actinomycetes</taxon>
        <taxon>Kitasatosporales</taxon>
        <taxon>Streptomycetaceae</taxon>
        <taxon>Kitasatospora</taxon>
    </lineage>
</organism>
<proteinExistence type="predicted"/>
<feature type="domain" description="PBP" evidence="2">
    <location>
        <begin position="95"/>
        <end position="207"/>
    </location>
</feature>
<gene>
    <name evidence="3" type="ORF">OHA16_20560</name>
</gene>
<keyword evidence="4" id="KW-1185">Reference proteome</keyword>
<evidence type="ECO:0000259" key="2">
    <source>
        <dbReference type="Pfam" id="PF12849"/>
    </source>
</evidence>
<dbReference type="Proteomes" id="UP001432222">
    <property type="component" value="Chromosome"/>
</dbReference>
<keyword evidence="1" id="KW-0732">Signal</keyword>
<protein>
    <submittedName>
        <fullName evidence="3">Substrate-binding domain-containing protein</fullName>
    </submittedName>
</protein>
<dbReference type="RefSeq" id="WP_328955937.1">
    <property type="nucleotide sequence ID" value="NZ_CP108110.1"/>
</dbReference>
<evidence type="ECO:0000256" key="1">
    <source>
        <dbReference type="SAM" id="SignalP"/>
    </source>
</evidence>
<sequence>MRKAFVRLLTSTALALSSAVGLGGGSAVADPWTPAATDIVGVGGHSSAALLNRLSQDYNAFLAGSGDTTSPRLYSWDAVGPSPIVPKSGAAAIARPMGAEAGLRALLNTTAATVDFARVERSPRAYPEDTLANNFVALAKDAVSWAAKGSGHAPANLTSAQLKGIYECTVTNWRQIDPTLPDAMIKPRLPFVGSSVRAVFLRSVNQGTDLVPGACVVSRTDQIEDQGTDPWLDDDDVVLPYSVGHYAGQVYRGHASGADAAGPMTIRSINGIAPVDPVLGRVSPAFAATTYGRVVNNVVRRTDWDAGDAHAAALKAIFGTQGWICTNAAGAAAVADYGFIPLPKNACGSVSRA</sequence>
<accession>A0ABZ1U318</accession>